<accession>A0ABN1BPV3</accession>
<evidence type="ECO:0000313" key="2">
    <source>
        <dbReference type="Proteomes" id="UP001500191"/>
    </source>
</evidence>
<organism evidence="1 2">
    <name type="scientific">Deinococcus depolymerans</name>
    <dbReference type="NCBI Taxonomy" id="392408"/>
    <lineage>
        <taxon>Bacteria</taxon>
        <taxon>Thermotogati</taxon>
        <taxon>Deinococcota</taxon>
        <taxon>Deinococci</taxon>
        <taxon>Deinococcales</taxon>
        <taxon>Deinococcaceae</taxon>
        <taxon>Deinococcus</taxon>
    </lineage>
</organism>
<name>A0ABN1BPV3_9DEIO</name>
<sequence>MAETLELLQAQAGDRPLYPVVLWTRDGQGEFVLKDSVTPTDVLQNLCLGGNLIHTEEQVFQKEEEDMVVPVPLGAGRVLMKPLQYATAEDMSASVHWETRMWGQANGRA</sequence>
<reference evidence="1 2" key="1">
    <citation type="journal article" date="2019" name="Int. J. Syst. Evol. Microbiol.">
        <title>The Global Catalogue of Microorganisms (GCM) 10K type strain sequencing project: providing services to taxonomists for standard genome sequencing and annotation.</title>
        <authorList>
            <consortium name="The Broad Institute Genomics Platform"/>
            <consortium name="The Broad Institute Genome Sequencing Center for Infectious Disease"/>
            <person name="Wu L."/>
            <person name="Ma J."/>
        </authorList>
    </citation>
    <scope>NUCLEOTIDE SEQUENCE [LARGE SCALE GENOMIC DNA]</scope>
    <source>
        <strain evidence="1 2">JCM 14368</strain>
    </source>
</reference>
<gene>
    <name evidence="1" type="ORF">GCM10008937_07980</name>
</gene>
<dbReference type="EMBL" id="BAAADB010000005">
    <property type="protein sequence ID" value="GAA0502762.1"/>
    <property type="molecule type" value="Genomic_DNA"/>
</dbReference>
<dbReference type="Proteomes" id="UP001500191">
    <property type="component" value="Unassembled WGS sequence"/>
</dbReference>
<proteinExistence type="predicted"/>
<keyword evidence="2" id="KW-1185">Reference proteome</keyword>
<protein>
    <submittedName>
        <fullName evidence="1">Uncharacterized protein</fullName>
    </submittedName>
</protein>
<evidence type="ECO:0000313" key="1">
    <source>
        <dbReference type="EMBL" id="GAA0502762.1"/>
    </source>
</evidence>
<comment type="caution">
    <text evidence="1">The sequence shown here is derived from an EMBL/GenBank/DDBJ whole genome shotgun (WGS) entry which is preliminary data.</text>
</comment>